<sequence length="80" mass="8831">MARFDGIDPATATGEIAAILRAQTARWGAPLENHRLYARRPTVFRGVRAMWTGLDASGLLEPPLVALLNRRVAILNNCEF</sequence>
<dbReference type="EMBL" id="CADCWE010000260">
    <property type="protein sequence ID" value="CAA9564180.1"/>
    <property type="molecule type" value="Genomic_DNA"/>
</dbReference>
<dbReference type="Gene3D" id="1.20.1290.10">
    <property type="entry name" value="AhpD-like"/>
    <property type="match status" value="1"/>
</dbReference>
<protein>
    <recommendedName>
        <fullName evidence="2">Carboxymuconolactone decarboxylase-like domain-containing protein</fullName>
    </recommendedName>
</protein>
<accession>A0A6J4UZC0</accession>
<evidence type="ECO:0000313" key="1">
    <source>
        <dbReference type="EMBL" id="CAA9564180.1"/>
    </source>
</evidence>
<dbReference type="SUPFAM" id="SSF69118">
    <property type="entry name" value="AhpD-like"/>
    <property type="match status" value="1"/>
</dbReference>
<dbReference type="InterPro" id="IPR029032">
    <property type="entry name" value="AhpD-like"/>
</dbReference>
<name>A0A6J4UZC0_9BACT</name>
<organism evidence="1">
    <name type="scientific">uncultured Thermomicrobiales bacterium</name>
    <dbReference type="NCBI Taxonomy" id="1645740"/>
    <lineage>
        <taxon>Bacteria</taxon>
        <taxon>Pseudomonadati</taxon>
        <taxon>Thermomicrobiota</taxon>
        <taxon>Thermomicrobia</taxon>
        <taxon>Thermomicrobiales</taxon>
        <taxon>environmental samples</taxon>
    </lineage>
</organism>
<dbReference type="AlphaFoldDB" id="A0A6J4UZC0"/>
<gene>
    <name evidence="1" type="ORF">AVDCRST_MAG73-4007</name>
</gene>
<reference evidence="1" key="1">
    <citation type="submission" date="2020-02" db="EMBL/GenBank/DDBJ databases">
        <authorList>
            <person name="Meier V. D."/>
        </authorList>
    </citation>
    <scope>NUCLEOTIDE SEQUENCE</scope>
    <source>
        <strain evidence="1">AVDCRST_MAG73</strain>
    </source>
</reference>
<evidence type="ECO:0008006" key="2">
    <source>
        <dbReference type="Google" id="ProtNLM"/>
    </source>
</evidence>
<proteinExistence type="predicted"/>